<accession>A0A963YSA3</accession>
<comment type="caution">
    <text evidence="9">The sequence shown here is derived from an EMBL/GenBank/DDBJ whole genome shotgun (WGS) entry which is preliminary data.</text>
</comment>
<gene>
    <name evidence="9" type="ORF">ASILVAE211_10545</name>
</gene>
<dbReference type="Gene3D" id="3.90.79.10">
    <property type="entry name" value="Nucleoside Triphosphate Pyrophosphohydrolase"/>
    <property type="match status" value="1"/>
</dbReference>
<evidence type="ECO:0000256" key="3">
    <source>
        <dbReference type="ARBA" id="ARBA00006506"/>
    </source>
</evidence>
<dbReference type="Proteomes" id="UP000708298">
    <property type="component" value="Unassembled WGS sequence"/>
</dbReference>
<evidence type="ECO:0000256" key="5">
    <source>
        <dbReference type="ARBA" id="ARBA00022801"/>
    </source>
</evidence>
<dbReference type="PROSITE" id="PS51462">
    <property type="entry name" value="NUDIX"/>
    <property type="match status" value="1"/>
</dbReference>
<dbReference type="CDD" id="cd03426">
    <property type="entry name" value="NUDIX_CoAse_Nudt7"/>
    <property type="match status" value="1"/>
</dbReference>
<dbReference type="PROSITE" id="PS01293">
    <property type="entry name" value="NUDIX_COA"/>
    <property type="match status" value="1"/>
</dbReference>
<dbReference type="NCBIfam" id="NF007980">
    <property type="entry name" value="PRK10707.1"/>
    <property type="match status" value="1"/>
</dbReference>
<dbReference type="GO" id="GO:0010945">
    <property type="term" value="F:coenzyme A diphosphatase activity"/>
    <property type="evidence" value="ECO:0007669"/>
    <property type="project" value="InterPro"/>
</dbReference>
<comment type="cofactor">
    <cofactor evidence="2">
        <name>Mg(2+)</name>
        <dbReference type="ChEBI" id="CHEBI:18420"/>
    </cofactor>
</comment>
<evidence type="ECO:0000256" key="4">
    <source>
        <dbReference type="ARBA" id="ARBA00022723"/>
    </source>
</evidence>
<dbReference type="SUPFAM" id="SSF55811">
    <property type="entry name" value="Nudix"/>
    <property type="match status" value="1"/>
</dbReference>
<keyword evidence="4" id="KW-0479">Metal-binding</keyword>
<dbReference type="AlphaFoldDB" id="A0A963YSA3"/>
<dbReference type="PANTHER" id="PTHR12992:SF11">
    <property type="entry name" value="MITOCHONDRIAL COENZYME A DIPHOSPHATASE NUDT8"/>
    <property type="match status" value="1"/>
</dbReference>
<sequence length="193" mass="21009">MIEAELRARLARPVAVAERRDIADSTAQGLAAAVLVPIILDPSPRILLTKRATHLRHHAGQVSFPGGRIDAQDASPEAAALREAWEEIAMPAGAVDLIGRLSNIETGTGFLVTPVIGLLAPGVPLHPAAEEVAEILTLPLSVLLDPEQPKRQRMKLKTGDWRDIWVWPHDDHYIWGATAAILLDLAQRLRDHA</sequence>
<keyword evidence="5" id="KW-0378">Hydrolase</keyword>
<proteinExistence type="inferred from homology"/>
<dbReference type="InterPro" id="IPR045121">
    <property type="entry name" value="CoAse"/>
</dbReference>
<dbReference type="EMBL" id="JAESVB010000003">
    <property type="protein sequence ID" value="MCB8875622.1"/>
    <property type="molecule type" value="Genomic_DNA"/>
</dbReference>
<organism evidence="9 10">
    <name type="scientific">Acidisoma silvae</name>
    <dbReference type="NCBI Taxonomy" id="2802396"/>
    <lineage>
        <taxon>Bacteria</taxon>
        <taxon>Pseudomonadati</taxon>
        <taxon>Pseudomonadota</taxon>
        <taxon>Alphaproteobacteria</taxon>
        <taxon>Acetobacterales</taxon>
        <taxon>Acidocellaceae</taxon>
        <taxon>Acidisoma</taxon>
    </lineage>
</organism>
<feature type="domain" description="Nudix hydrolase" evidence="8">
    <location>
        <begin position="29"/>
        <end position="160"/>
    </location>
</feature>
<evidence type="ECO:0000256" key="2">
    <source>
        <dbReference type="ARBA" id="ARBA00001946"/>
    </source>
</evidence>
<dbReference type="InterPro" id="IPR000086">
    <property type="entry name" value="NUDIX_hydrolase_dom"/>
</dbReference>
<evidence type="ECO:0000256" key="6">
    <source>
        <dbReference type="ARBA" id="ARBA00022842"/>
    </source>
</evidence>
<reference evidence="9" key="2">
    <citation type="submission" date="2021-01" db="EMBL/GenBank/DDBJ databases">
        <authorList>
            <person name="Mieszkin S."/>
            <person name="Pouder E."/>
            <person name="Alain K."/>
        </authorList>
    </citation>
    <scope>NUCLEOTIDE SEQUENCE</scope>
    <source>
        <strain evidence="9">HW T2.11</strain>
    </source>
</reference>
<dbReference type="RefSeq" id="WP_227321250.1">
    <property type="nucleotide sequence ID" value="NZ_JAESVB010000003.1"/>
</dbReference>
<evidence type="ECO:0000313" key="9">
    <source>
        <dbReference type="EMBL" id="MCB8875622.1"/>
    </source>
</evidence>
<dbReference type="InterPro" id="IPR015797">
    <property type="entry name" value="NUDIX_hydrolase-like_dom_sf"/>
</dbReference>
<dbReference type="InterPro" id="IPR000059">
    <property type="entry name" value="NUDIX_hydrolase_NudL_CS"/>
</dbReference>
<evidence type="ECO:0000256" key="1">
    <source>
        <dbReference type="ARBA" id="ARBA00001936"/>
    </source>
</evidence>
<reference evidence="9" key="1">
    <citation type="journal article" date="2021" name="Microorganisms">
        <title>Acidisoma silvae sp. nov. and Acidisomacellulosilytica sp. nov., Two Acidophilic Bacteria Isolated from Decaying Wood, Hydrolyzing Cellulose and Producing Poly-3-hydroxybutyrate.</title>
        <authorList>
            <person name="Mieszkin S."/>
            <person name="Pouder E."/>
            <person name="Uroz S."/>
            <person name="Simon-Colin C."/>
            <person name="Alain K."/>
        </authorList>
    </citation>
    <scope>NUCLEOTIDE SEQUENCE</scope>
    <source>
        <strain evidence="9">HW T2.11</strain>
    </source>
</reference>
<comment type="cofactor">
    <cofactor evidence="1">
        <name>Mn(2+)</name>
        <dbReference type="ChEBI" id="CHEBI:29035"/>
    </cofactor>
</comment>
<keyword evidence="10" id="KW-1185">Reference proteome</keyword>
<dbReference type="PANTHER" id="PTHR12992">
    <property type="entry name" value="NUDIX HYDROLASE"/>
    <property type="match status" value="1"/>
</dbReference>
<evidence type="ECO:0000313" key="10">
    <source>
        <dbReference type="Proteomes" id="UP000708298"/>
    </source>
</evidence>
<dbReference type="GO" id="GO:0030145">
    <property type="term" value="F:manganese ion binding"/>
    <property type="evidence" value="ECO:0007669"/>
    <property type="project" value="InterPro"/>
</dbReference>
<protein>
    <submittedName>
        <fullName evidence="9">CoA pyrophosphatase</fullName>
    </submittedName>
</protein>
<keyword evidence="7" id="KW-0464">Manganese</keyword>
<comment type="similarity">
    <text evidence="3">Belongs to the Nudix hydrolase family. PCD1 subfamily.</text>
</comment>
<dbReference type="Pfam" id="PF00293">
    <property type="entry name" value="NUDIX"/>
    <property type="match status" value="1"/>
</dbReference>
<evidence type="ECO:0000259" key="8">
    <source>
        <dbReference type="PROSITE" id="PS51462"/>
    </source>
</evidence>
<name>A0A963YSA3_9PROT</name>
<dbReference type="GO" id="GO:0009132">
    <property type="term" value="P:nucleoside diphosphate metabolic process"/>
    <property type="evidence" value="ECO:0007669"/>
    <property type="project" value="InterPro"/>
</dbReference>
<evidence type="ECO:0000256" key="7">
    <source>
        <dbReference type="ARBA" id="ARBA00023211"/>
    </source>
</evidence>
<keyword evidence="6" id="KW-0460">Magnesium</keyword>
<dbReference type="GO" id="GO:0000287">
    <property type="term" value="F:magnesium ion binding"/>
    <property type="evidence" value="ECO:0007669"/>
    <property type="project" value="InterPro"/>
</dbReference>